<keyword evidence="1" id="KW-0677">Repeat</keyword>
<dbReference type="PANTHER" id="PTHR24173:SF74">
    <property type="entry name" value="ANKYRIN REPEAT DOMAIN-CONTAINING PROTEIN 16"/>
    <property type="match status" value="1"/>
</dbReference>
<feature type="repeat" description="ANK" evidence="3">
    <location>
        <begin position="153"/>
        <end position="186"/>
    </location>
</feature>
<sequence>MGIPAKFELRDSSNQAALWHAVSRCNVAEVKLLLKSGDALPADLNGVTPLNCAIMRNNTSIARLLLKHLRAFYSTTTFLDDKDVNGAELPLCLAVSFERTQMIELLLEFGADVNAANRRGHTPLYHAVDQGRLEAVELLLKQQDTNLQAPDHSGSTALHVATKRNHKSIVNLLLANPNVDINCRDGHGNTPLWWSTRLKQDDISIRLLAEDGVDLNAVGWKSGSTTPLYHAVERQNYLVAERFVKNPELDPNVLGSFRWTPLGHAARDGNVDMVKLLLRRNDIQINAVRPGEDSPLWLAVKCGRTKVVGLLLQQGKRLDINSRNNKDGQSALSAAAGSGYLHIVKLILEDSRTDLNAVDKSGKSAMWHADSNGHHQVVKELLKDPRLCVDLRPIASVAGSQ</sequence>
<dbReference type="InterPro" id="IPR036770">
    <property type="entry name" value="Ankyrin_rpt-contain_sf"/>
</dbReference>
<keyword evidence="5" id="KW-1185">Reference proteome</keyword>
<reference evidence="4" key="1">
    <citation type="journal article" date="2014" name="Nat. Commun.">
        <title>Multiple recent horizontal transfers of a large genomic region in cheese making fungi.</title>
        <authorList>
            <person name="Cheeseman K."/>
            <person name="Ropars J."/>
            <person name="Renault P."/>
            <person name="Dupont J."/>
            <person name="Gouzy J."/>
            <person name="Branca A."/>
            <person name="Abraham A.L."/>
            <person name="Ceppi M."/>
            <person name="Conseiller E."/>
            <person name="Debuchy R."/>
            <person name="Malagnac F."/>
            <person name="Goarin A."/>
            <person name="Silar P."/>
            <person name="Lacoste S."/>
            <person name="Sallet E."/>
            <person name="Bensimon A."/>
            <person name="Giraud T."/>
            <person name="Brygoo Y."/>
        </authorList>
    </citation>
    <scope>NUCLEOTIDE SEQUENCE [LARGE SCALE GENOMIC DNA]</scope>
    <source>
        <strain evidence="4">FM164</strain>
    </source>
</reference>
<dbReference type="PANTHER" id="PTHR24173">
    <property type="entry name" value="ANKYRIN REPEAT CONTAINING"/>
    <property type="match status" value="1"/>
</dbReference>
<name>W6PQW9_PENRF</name>
<accession>W6PQW9</accession>
<dbReference type="Gene3D" id="1.25.40.20">
    <property type="entry name" value="Ankyrin repeat-containing domain"/>
    <property type="match status" value="3"/>
</dbReference>
<feature type="repeat" description="ANK" evidence="3">
    <location>
        <begin position="291"/>
        <end position="323"/>
    </location>
</feature>
<evidence type="ECO:0000256" key="2">
    <source>
        <dbReference type="ARBA" id="ARBA00023043"/>
    </source>
</evidence>
<dbReference type="AlphaFoldDB" id="W6PQW9"/>
<keyword evidence="2 3" id="KW-0040">ANK repeat</keyword>
<evidence type="ECO:0000313" key="4">
    <source>
        <dbReference type="EMBL" id="CDM26255.1"/>
    </source>
</evidence>
<dbReference type="PRINTS" id="PR01415">
    <property type="entry name" value="ANKYRIN"/>
</dbReference>
<dbReference type="STRING" id="1365484.W6PQW9"/>
<dbReference type="Proteomes" id="UP000030686">
    <property type="component" value="Unassembled WGS sequence"/>
</dbReference>
<dbReference type="OrthoDB" id="341259at2759"/>
<dbReference type="SUPFAM" id="SSF48403">
    <property type="entry name" value="Ankyrin repeat"/>
    <property type="match status" value="1"/>
</dbReference>
<proteinExistence type="predicted"/>
<dbReference type="PROSITE" id="PS50088">
    <property type="entry name" value="ANK_REPEAT"/>
    <property type="match status" value="4"/>
</dbReference>
<gene>
    <name evidence="4" type="ORF">PROQFM164_S01g000064</name>
</gene>
<dbReference type="EMBL" id="HG792015">
    <property type="protein sequence ID" value="CDM26255.1"/>
    <property type="molecule type" value="Genomic_DNA"/>
</dbReference>
<evidence type="ECO:0000313" key="5">
    <source>
        <dbReference type="Proteomes" id="UP000030686"/>
    </source>
</evidence>
<protein>
    <submittedName>
        <fullName evidence="4">Probable transposable element</fullName>
    </submittedName>
</protein>
<feature type="repeat" description="ANK" evidence="3">
    <location>
        <begin position="119"/>
        <end position="141"/>
    </location>
</feature>
<dbReference type="InterPro" id="IPR002110">
    <property type="entry name" value="Ankyrin_rpt"/>
</dbReference>
<dbReference type="PROSITE" id="PS50297">
    <property type="entry name" value="ANK_REP_REGION"/>
    <property type="match status" value="3"/>
</dbReference>
<feature type="repeat" description="ANK" evidence="3">
    <location>
        <begin position="86"/>
        <end position="118"/>
    </location>
</feature>
<dbReference type="SMART" id="SM00248">
    <property type="entry name" value="ANK"/>
    <property type="match status" value="11"/>
</dbReference>
<dbReference type="Pfam" id="PF00023">
    <property type="entry name" value="Ank"/>
    <property type="match status" value="1"/>
</dbReference>
<evidence type="ECO:0000256" key="3">
    <source>
        <dbReference type="PROSITE-ProRule" id="PRU00023"/>
    </source>
</evidence>
<dbReference type="Pfam" id="PF12796">
    <property type="entry name" value="Ank_2"/>
    <property type="match status" value="3"/>
</dbReference>
<dbReference type="OMA" id="HIACEID"/>
<organism evidence="4 5">
    <name type="scientific">Penicillium roqueforti (strain FM164)</name>
    <dbReference type="NCBI Taxonomy" id="1365484"/>
    <lineage>
        <taxon>Eukaryota</taxon>
        <taxon>Fungi</taxon>
        <taxon>Dikarya</taxon>
        <taxon>Ascomycota</taxon>
        <taxon>Pezizomycotina</taxon>
        <taxon>Eurotiomycetes</taxon>
        <taxon>Eurotiomycetidae</taxon>
        <taxon>Eurotiales</taxon>
        <taxon>Aspergillaceae</taxon>
        <taxon>Penicillium</taxon>
    </lineage>
</organism>
<evidence type="ECO:0000256" key="1">
    <source>
        <dbReference type="ARBA" id="ARBA00022737"/>
    </source>
</evidence>